<evidence type="ECO:0000313" key="9">
    <source>
        <dbReference type="Proteomes" id="UP001202867"/>
    </source>
</evidence>
<keyword evidence="3 6" id="KW-0812">Transmembrane</keyword>
<evidence type="ECO:0000313" key="8">
    <source>
        <dbReference type="EMBL" id="MCK0207484.1"/>
    </source>
</evidence>
<evidence type="ECO:0000256" key="4">
    <source>
        <dbReference type="ARBA" id="ARBA00022989"/>
    </source>
</evidence>
<name>A0ABT0DJX6_9HYPH</name>
<feature type="transmembrane region" description="Helical" evidence="6">
    <location>
        <begin position="186"/>
        <end position="208"/>
    </location>
</feature>
<comment type="subcellular location">
    <subcellularLocation>
        <location evidence="1">Membrane</location>
        <topology evidence="1">Multi-pass membrane protein</topology>
    </subcellularLocation>
</comment>
<dbReference type="RefSeq" id="WP_247199420.1">
    <property type="nucleotide sequence ID" value="NZ_JALKCG010000001.1"/>
</dbReference>
<dbReference type="PANTHER" id="PTHR22911:SF6">
    <property type="entry name" value="SOLUTE CARRIER FAMILY 35 MEMBER G1"/>
    <property type="match status" value="1"/>
</dbReference>
<keyword evidence="9" id="KW-1185">Reference proteome</keyword>
<dbReference type="Pfam" id="PF00892">
    <property type="entry name" value="EamA"/>
    <property type="match status" value="2"/>
</dbReference>
<organism evidence="8 9">
    <name type="scientific">Ancylobacter koreensis</name>
    <dbReference type="NCBI Taxonomy" id="266121"/>
    <lineage>
        <taxon>Bacteria</taxon>
        <taxon>Pseudomonadati</taxon>
        <taxon>Pseudomonadota</taxon>
        <taxon>Alphaproteobacteria</taxon>
        <taxon>Hyphomicrobiales</taxon>
        <taxon>Xanthobacteraceae</taxon>
        <taxon>Ancylobacter</taxon>
    </lineage>
</organism>
<comment type="caution">
    <text evidence="8">The sequence shown here is derived from an EMBL/GenBank/DDBJ whole genome shotgun (WGS) entry which is preliminary data.</text>
</comment>
<evidence type="ECO:0000256" key="5">
    <source>
        <dbReference type="ARBA" id="ARBA00023136"/>
    </source>
</evidence>
<keyword evidence="5 6" id="KW-0472">Membrane</keyword>
<dbReference type="PANTHER" id="PTHR22911">
    <property type="entry name" value="ACYL-MALONYL CONDENSING ENZYME-RELATED"/>
    <property type="match status" value="1"/>
</dbReference>
<feature type="transmembrane region" description="Helical" evidence="6">
    <location>
        <begin position="70"/>
        <end position="89"/>
    </location>
</feature>
<dbReference type="Proteomes" id="UP001202867">
    <property type="component" value="Unassembled WGS sequence"/>
</dbReference>
<evidence type="ECO:0000256" key="2">
    <source>
        <dbReference type="ARBA" id="ARBA00009853"/>
    </source>
</evidence>
<feature type="transmembrane region" description="Helical" evidence="6">
    <location>
        <begin position="95"/>
        <end position="116"/>
    </location>
</feature>
<protein>
    <submittedName>
        <fullName evidence="8">DMT family transporter</fullName>
    </submittedName>
</protein>
<sequence length="300" mass="30844">MARFQAGPAMVAVAGIGILSVMDGLIKYAAGTHGIGQIALMRYGFGALVAFAVFRATRTALPSMEIVRPHAWRSVVVAATAFFFFYSLAVLPLAVALALSFTSPIFIALFAAALLGERPGRSILIALGLGFIGVLVVLWSEIEPAAHAGGDTNALGLAAAIASAITYALAMVTLKSRAARDPLPTIVLLQNAFAGTLLAPLGIVQWTLPTLGEVLVFFTIGALGTAGHLCMAWAYGRADASRLGVLEYTAFVWAVGIGLLAFGEIPSAGTLLGAALIVGGALVASRRASSVPEPEVEIGP</sequence>
<feature type="transmembrane region" description="Helical" evidence="6">
    <location>
        <begin position="38"/>
        <end position="58"/>
    </location>
</feature>
<evidence type="ECO:0000256" key="3">
    <source>
        <dbReference type="ARBA" id="ARBA00022692"/>
    </source>
</evidence>
<dbReference type="InterPro" id="IPR000620">
    <property type="entry name" value="EamA_dom"/>
</dbReference>
<feature type="transmembrane region" description="Helical" evidence="6">
    <location>
        <begin position="154"/>
        <end position="174"/>
    </location>
</feature>
<evidence type="ECO:0000256" key="6">
    <source>
        <dbReference type="SAM" id="Phobius"/>
    </source>
</evidence>
<gene>
    <name evidence="8" type="ORF">MWN33_05495</name>
</gene>
<dbReference type="EMBL" id="JALKCG010000001">
    <property type="protein sequence ID" value="MCK0207484.1"/>
    <property type="molecule type" value="Genomic_DNA"/>
</dbReference>
<feature type="domain" description="EamA" evidence="7">
    <location>
        <begin position="155"/>
        <end position="285"/>
    </location>
</feature>
<comment type="similarity">
    <text evidence="2">Belongs to the drug/metabolite transporter (DMT) superfamily. 10 TMS drug/metabolite exporter (DME) (TC 2.A.7.3) family.</text>
</comment>
<proteinExistence type="inferred from homology"/>
<evidence type="ECO:0000259" key="7">
    <source>
        <dbReference type="Pfam" id="PF00892"/>
    </source>
</evidence>
<dbReference type="SUPFAM" id="SSF103481">
    <property type="entry name" value="Multidrug resistance efflux transporter EmrE"/>
    <property type="match status" value="2"/>
</dbReference>
<feature type="transmembrane region" description="Helical" evidence="6">
    <location>
        <begin position="7"/>
        <end position="26"/>
    </location>
</feature>
<feature type="transmembrane region" description="Helical" evidence="6">
    <location>
        <begin position="243"/>
        <end position="262"/>
    </location>
</feature>
<keyword evidence="4 6" id="KW-1133">Transmembrane helix</keyword>
<dbReference type="InterPro" id="IPR037185">
    <property type="entry name" value="EmrE-like"/>
</dbReference>
<evidence type="ECO:0000256" key="1">
    <source>
        <dbReference type="ARBA" id="ARBA00004141"/>
    </source>
</evidence>
<feature type="transmembrane region" description="Helical" evidence="6">
    <location>
        <begin position="214"/>
        <end position="236"/>
    </location>
</feature>
<feature type="domain" description="EamA" evidence="7">
    <location>
        <begin position="24"/>
        <end position="138"/>
    </location>
</feature>
<accession>A0ABT0DJX6</accession>
<reference evidence="9" key="1">
    <citation type="submission" date="2023-07" db="EMBL/GenBank/DDBJ databases">
        <title>Ancylobacter moscoviensis sp. nov., facultatively methylotrophic bacteria from activated sludge and the reclassification of Starkeya novella (Starkey 1934) Kelly et al. 2000 as Ancylobacter novellus comb. nov., Starkeya koreensis Im et al. 2006 as Ancylobacter koreensis comb.nov., Angulomicrobium tetraedrale Vasil'eva et al. 1986 as Ancylobacter tetraedralis comb. nov., Angulomicrobium amanitiforme Fritz et al. 2004 as Ancylobacter amanitiformis comb. nov. and Methylorhabdus multivorans Doronina et al. 1996 as Ancylobacter multivorans comb. nov. and emended description of the genus Ancylobacter.</title>
        <authorList>
            <person name="Doronina N."/>
            <person name="Chemodurova A."/>
            <person name="Grouzdev D."/>
            <person name="Koziaeva V."/>
            <person name="Shi W."/>
            <person name="Wu L."/>
            <person name="Kaparullina E."/>
        </authorList>
    </citation>
    <scope>NUCLEOTIDE SEQUENCE [LARGE SCALE GENOMIC DNA]</scope>
    <source>
        <strain evidence="9">Jip08</strain>
    </source>
</reference>
<feature type="transmembrane region" description="Helical" evidence="6">
    <location>
        <begin position="123"/>
        <end position="142"/>
    </location>
</feature>